<dbReference type="PANTHER" id="PTHR36482">
    <property type="entry name" value="OSJNBA0024J22.15 PROTEIN"/>
    <property type="match status" value="1"/>
</dbReference>
<evidence type="ECO:0000313" key="1">
    <source>
        <dbReference type="EMBL" id="KAK9715334.1"/>
    </source>
</evidence>
<protein>
    <submittedName>
        <fullName evidence="1">Uncharacterized protein</fullName>
    </submittedName>
</protein>
<accession>A0AAW1KCB2</accession>
<dbReference type="AlphaFoldDB" id="A0AAW1KCB2"/>
<dbReference type="EMBL" id="JBDFQZ010000006">
    <property type="protein sequence ID" value="KAK9715334.1"/>
    <property type="molecule type" value="Genomic_DNA"/>
</dbReference>
<comment type="caution">
    <text evidence="1">The sequence shown here is derived from an EMBL/GenBank/DDBJ whole genome shotgun (WGS) entry which is preliminary data.</text>
</comment>
<dbReference type="PANTHER" id="PTHR36482:SF6">
    <property type="entry name" value="JASMONATE-INDUCED PROTEIN HOMOLOG"/>
    <property type="match status" value="1"/>
</dbReference>
<organism evidence="1 2">
    <name type="scientific">Saponaria officinalis</name>
    <name type="common">Common soapwort</name>
    <name type="synonym">Lychnis saponaria</name>
    <dbReference type="NCBI Taxonomy" id="3572"/>
    <lineage>
        <taxon>Eukaryota</taxon>
        <taxon>Viridiplantae</taxon>
        <taxon>Streptophyta</taxon>
        <taxon>Embryophyta</taxon>
        <taxon>Tracheophyta</taxon>
        <taxon>Spermatophyta</taxon>
        <taxon>Magnoliopsida</taxon>
        <taxon>eudicotyledons</taxon>
        <taxon>Gunneridae</taxon>
        <taxon>Pentapetalae</taxon>
        <taxon>Caryophyllales</taxon>
        <taxon>Caryophyllaceae</taxon>
        <taxon>Caryophylleae</taxon>
        <taxon>Saponaria</taxon>
    </lineage>
</organism>
<keyword evidence="2" id="KW-1185">Reference proteome</keyword>
<evidence type="ECO:0000313" key="2">
    <source>
        <dbReference type="Proteomes" id="UP001443914"/>
    </source>
</evidence>
<reference evidence="1" key="1">
    <citation type="submission" date="2024-03" db="EMBL/GenBank/DDBJ databases">
        <title>WGS assembly of Saponaria officinalis var. Norfolk2.</title>
        <authorList>
            <person name="Jenkins J."/>
            <person name="Shu S."/>
            <person name="Grimwood J."/>
            <person name="Barry K."/>
            <person name="Goodstein D."/>
            <person name="Schmutz J."/>
            <person name="Leebens-Mack J."/>
            <person name="Osbourn A."/>
        </authorList>
    </citation>
    <scope>NUCLEOTIDE SEQUENCE [LARGE SCALE GENOMIC DNA]</scope>
    <source>
        <strain evidence="1">JIC</strain>
    </source>
</reference>
<proteinExistence type="predicted"/>
<gene>
    <name evidence="1" type="ORF">RND81_06G158000</name>
</gene>
<sequence>MATMKAEKPQRQVYCNMTNRTSTEMICKHYYNFNGFPGPQLLPPIPAGEIIYIDNVVQKGAVVYVGRNKEQCPSAWVLAWDTPASDNTAPPPSRKVYVICGPEEAIDKMTAKEIEKKLDDTGNTFSEATDPITKTTAYAGIIGAVPNDSSNVSATFGLVT</sequence>
<dbReference type="InterPro" id="IPR053085">
    <property type="entry name" value="Jasmonate-induced_protein"/>
</dbReference>
<dbReference type="Proteomes" id="UP001443914">
    <property type="component" value="Unassembled WGS sequence"/>
</dbReference>
<name>A0AAW1KCB2_SAPOF</name>